<dbReference type="AlphaFoldDB" id="A0AAV2IAB0"/>
<accession>A0AAV2IAB0</accession>
<dbReference type="Gene3D" id="3.15.20.10">
    <property type="entry name" value="Bactericidal permeability-increasing protein, domain 2"/>
    <property type="match status" value="1"/>
</dbReference>
<comment type="caution">
    <text evidence="2">The sequence shown here is derived from an EMBL/GenBank/DDBJ whole genome shotgun (WGS) entry which is preliminary data.</text>
</comment>
<evidence type="ECO:0000259" key="1">
    <source>
        <dbReference type="Pfam" id="PF02886"/>
    </source>
</evidence>
<evidence type="ECO:0000313" key="3">
    <source>
        <dbReference type="Proteomes" id="UP001497497"/>
    </source>
</evidence>
<reference evidence="2 3" key="1">
    <citation type="submission" date="2024-04" db="EMBL/GenBank/DDBJ databases">
        <authorList>
            <consortium name="Genoscope - CEA"/>
            <person name="William W."/>
        </authorList>
    </citation>
    <scope>NUCLEOTIDE SEQUENCE [LARGE SCALE GENOMIC DNA]</scope>
</reference>
<dbReference type="PANTHER" id="PTHR10504">
    <property type="entry name" value="BACTERICIDAL PERMEABILITY-INCREASING BPI PROTEIN-RELATED"/>
    <property type="match status" value="1"/>
</dbReference>
<dbReference type="SUPFAM" id="SSF55394">
    <property type="entry name" value="Bactericidal permeability-increasing protein, BPI"/>
    <property type="match status" value="1"/>
</dbReference>
<dbReference type="GO" id="GO:0005615">
    <property type="term" value="C:extracellular space"/>
    <property type="evidence" value="ECO:0007669"/>
    <property type="project" value="TreeGrafter"/>
</dbReference>
<proteinExistence type="predicted"/>
<dbReference type="GO" id="GO:0008289">
    <property type="term" value="F:lipid binding"/>
    <property type="evidence" value="ECO:0007669"/>
    <property type="project" value="InterPro"/>
</dbReference>
<dbReference type="InterPro" id="IPR032942">
    <property type="entry name" value="BPI/LBP/Plunc"/>
</dbReference>
<protein>
    <recommendedName>
        <fullName evidence="1">Lipid-binding serum glycoprotein C-terminal domain-containing protein</fullName>
    </recommendedName>
</protein>
<dbReference type="Pfam" id="PF02886">
    <property type="entry name" value="LBP_BPI_CETP_C"/>
    <property type="match status" value="1"/>
</dbReference>
<gene>
    <name evidence="2" type="ORF">GSLYS_00015949001</name>
</gene>
<feature type="non-terminal residue" evidence="2">
    <location>
        <position position="134"/>
    </location>
</feature>
<sequence>MLYLWLTEYTAATFAYVAQRHGYLVYNLTQKDLPDDSKSFLNTTCALKCIGTLIPQIGQKFPNAVVEIHINSTSTPVVKISNASLGLTLKGDLKMVAKIPGGQSAYLLTLNMSLSLVGDAFIANEKVGGQIDGN</sequence>
<name>A0AAV2IAB0_LYMST</name>
<dbReference type="InterPro" id="IPR001124">
    <property type="entry name" value="Lipid-bd_serum_glycop_C"/>
</dbReference>
<dbReference type="PANTHER" id="PTHR10504:SF131">
    <property type="entry name" value="BPI2 DOMAIN-CONTAINING PROTEIN"/>
    <property type="match status" value="1"/>
</dbReference>
<feature type="domain" description="Lipid-binding serum glycoprotein C-terminal" evidence="1">
    <location>
        <begin position="1"/>
        <end position="131"/>
    </location>
</feature>
<dbReference type="EMBL" id="CAXITT010000482">
    <property type="protein sequence ID" value="CAL1542355.1"/>
    <property type="molecule type" value="Genomic_DNA"/>
</dbReference>
<organism evidence="2 3">
    <name type="scientific">Lymnaea stagnalis</name>
    <name type="common">Great pond snail</name>
    <name type="synonym">Helix stagnalis</name>
    <dbReference type="NCBI Taxonomy" id="6523"/>
    <lineage>
        <taxon>Eukaryota</taxon>
        <taxon>Metazoa</taxon>
        <taxon>Spiralia</taxon>
        <taxon>Lophotrochozoa</taxon>
        <taxon>Mollusca</taxon>
        <taxon>Gastropoda</taxon>
        <taxon>Heterobranchia</taxon>
        <taxon>Euthyneura</taxon>
        <taxon>Panpulmonata</taxon>
        <taxon>Hygrophila</taxon>
        <taxon>Lymnaeoidea</taxon>
        <taxon>Lymnaeidae</taxon>
        <taxon>Lymnaea</taxon>
    </lineage>
</organism>
<dbReference type="Proteomes" id="UP001497497">
    <property type="component" value="Unassembled WGS sequence"/>
</dbReference>
<keyword evidence="3" id="KW-1185">Reference proteome</keyword>
<dbReference type="InterPro" id="IPR017943">
    <property type="entry name" value="Bactericidal_perm-incr_a/b_dom"/>
</dbReference>
<evidence type="ECO:0000313" key="2">
    <source>
        <dbReference type="EMBL" id="CAL1542355.1"/>
    </source>
</evidence>